<dbReference type="EMBL" id="KN823353">
    <property type="protein sequence ID" value="KIO17691.1"/>
    <property type="molecule type" value="Genomic_DNA"/>
</dbReference>
<dbReference type="AlphaFoldDB" id="A0A0C3Q3M2"/>
<protein>
    <submittedName>
        <fullName evidence="1">Uncharacterized protein</fullName>
    </submittedName>
</protein>
<sequence>MSRVYSHPSAPLMVSASRASSNQLRQLDLVNVDSDSFFLLTLARSNFLVPGTPTTPTTPSTFGWSAFPLPTQPALPSQSLYSLFADPHETRNRGAPVWPSGFAYEEEDERERRENHIATIRCNSSSGSYHGQAVEIHHGTARITAWMKKAFKKITPKSWRRMEDETLRGCMTLD</sequence>
<accession>A0A0C3Q3M2</accession>
<dbReference type="Proteomes" id="UP000054248">
    <property type="component" value="Unassembled WGS sequence"/>
</dbReference>
<gene>
    <name evidence="1" type="ORF">M407DRAFT_32637</name>
</gene>
<evidence type="ECO:0000313" key="1">
    <source>
        <dbReference type="EMBL" id="KIO17691.1"/>
    </source>
</evidence>
<reference evidence="1 2" key="1">
    <citation type="submission" date="2014-04" db="EMBL/GenBank/DDBJ databases">
        <authorList>
            <consortium name="DOE Joint Genome Institute"/>
            <person name="Kuo A."/>
            <person name="Girlanda M."/>
            <person name="Perotto S."/>
            <person name="Kohler A."/>
            <person name="Nagy L.G."/>
            <person name="Floudas D."/>
            <person name="Copeland A."/>
            <person name="Barry K.W."/>
            <person name="Cichocki N."/>
            <person name="Veneault-Fourrey C."/>
            <person name="LaButti K."/>
            <person name="Lindquist E.A."/>
            <person name="Lipzen A."/>
            <person name="Lundell T."/>
            <person name="Morin E."/>
            <person name="Murat C."/>
            <person name="Sun H."/>
            <person name="Tunlid A."/>
            <person name="Henrissat B."/>
            <person name="Grigoriev I.V."/>
            <person name="Hibbett D.S."/>
            <person name="Martin F."/>
            <person name="Nordberg H.P."/>
            <person name="Cantor M.N."/>
            <person name="Hua S.X."/>
        </authorList>
    </citation>
    <scope>NUCLEOTIDE SEQUENCE [LARGE SCALE GENOMIC DNA]</scope>
    <source>
        <strain evidence="1 2">MUT 4182</strain>
    </source>
</reference>
<proteinExistence type="predicted"/>
<name>A0A0C3Q3M2_9AGAM</name>
<evidence type="ECO:0000313" key="2">
    <source>
        <dbReference type="Proteomes" id="UP000054248"/>
    </source>
</evidence>
<dbReference type="OrthoDB" id="3255253at2759"/>
<keyword evidence="2" id="KW-1185">Reference proteome</keyword>
<reference evidence="2" key="2">
    <citation type="submission" date="2015-01" db="EMBL/GenBank/DDBJ databases">
        <title>Evolutionary Origins and Diversification of the Mycorrhizal Mutualists.</title>
        <authorList>
            <consortium name="DOE Joint Genome Institute"/>
            <consortium name="Mycorrhizal Genomics Consortium"/>
            <person name="Kohler A."/>
            <person name="Kuo A."/>
            <person name="Nagy L.G."/>
            <person name="Floudas D."/>
            <person name="Copeland A."/>
            <person name="Barry K.W."/>
            <person name="Cichocki N."/>
            <person name="Veneault-Fourrey C."/>
            <person name="LaButti K."/>
            <person name="Lindquist E.A."/>
            <person name="Lipzen A."/>
            <person name="Lundell T."/>
            <person name="Morin E."/>
            <person name="Murat C."/>
            <person name="Riley R."/>
            <person name="Ohm R."/>
            <person name="Sun H."/>
            <person name="Tunlid A."/>
            <person name="Henrissat B."/>
            <person name="Grigoriev I.V."/>
            <person name="Hibbett D.S."/>
            <person name="Martin F."/>
        </authorList>
    </citation>
    <scope>NUCLEOTIDE SEQUENCE [LARGE SCALE GENOMIC DNA]</scope>
    <source>
        <strain evidence="2">MUT 4182</strain>
    </source>
</reference>
<dbReference type="HOGENOM" id="CLU_1541244_0_0_1"/>
<organism evidence="1 2">
    <name type="scientific">Tulasnella calospora MUT 4182</name>
    <dbReference type="NCBI Taxonomy" id="1051891"/>
    <lineage>
        <taxon>Eukaryota</taxon>
        <taxon>Fungi</taxon>
        <taxon>Dikarya</taxon>
        <taxon>Basidiomycota</taxon>
        <taxon>Agaricomycotina</taxon>
        <taxon>Agaricomycetes</taxon>
        <taxon>Cantharellales</taxon>
        <taxon>Tulasnellaceae</taxon>
        <taxon>Tulasnella</taxon>
    </lineage>
</organism>